<sequence>MIPQQVVEESMADKQLKLKYPVIHLTSSYNEKLQTQPSIIRITHTQIQNELDLNPLFFFPTTSSPSSERELIHGKYEILLPASNRILLPAAATSAFASSSSSDAAPLSPSDGVVSSITGGFFASLLSRLDNVSSLLAINPFYKLSADDFSGETPWTTRFFGMCDSYSFPLSSQQARMIVHENIKLFTRNYAMLFIVLDAACVGWILSKLSPFGALFLRKSVLVLSDYATPTSQNLLARLAIESIVFHVVMNLRGCAGLV</sequence>
<evidence type="ECO:0000256" key="1">
    <source>
        <dbReference type="SAM" id="Phobius"/>
    </source>
</evidence>
<name>A0AAU9RS80_THLAR</name>
<keyword evidence="3" id="KW-1185">Reference proteome</keyword>
<protein>
    <submittedName>
        <fullName evidence="2">Uncharacterized protein</fullName>
    </submittedName>
</protein>
<evidence type="ECO:0000313" key="3">
    <source>
        <dbReference type="Proteomes" id="UP000836841"/>
    </source>
</evidence>
<dbReference type="AlphaFoldDB" id="A0AAU9RS80"/>
<reference evidence="2 3" key="1">
    <citation type="submission" date="2022-03" db="EMBL/GenBank/DDBJ databases">
        <authorList>
            <person name="Nunn A."/>
            <person name="Chopra R."/>
            <person name="Nunn A."/>
            <person name="Contreras Garrido A."/>
        </authorList>
    </citation>
    <scope>NUCLEOTIDE SEQUENCE [LARGE SCALE GENOMIC DNA]</scope>
</reference>
<dbReference type="Proteomes" id="UP000836841">
    <property type="component" value="Chromosome 2"/>
</dbReference>
<gene>
    <name evidence="2" type="ORF">TAV2_LOCUS7512</name>
</gene>
<organism evidence="2 3">
    <name type="scientific">Thlaspi arvense</name>
    <name type="common">Field penny-cress</name>
    <dbReference type="NCBI Taxonomy" id="13288"/>
    <lineage>
        <taxon>Eukaryota</taxon>
        <taxon>Viridiplantae</taxon>
        <taxon>Streptophyta</taxon>
        <taxon>Embryophyta</taxon>
        <taxon>Tracheophyta</taxon>
        <taxon>Spermatophyta</taxon>
        <taxon>Magnoliopsida</taxon>
        <taxon>eudicotyledons</taxon>
        <taxon>Gunneridae</taxon>
        <taxon>Pentapetalae</taxon>
        <taxon>rosids</taxon>
        <taxon>malvids</taxon>
        <taxon>Brassicales</taxon>
        <taxon>Brassicaceae</taxon>
        <taxon>Thlaspideae</taxon>
        <taxon>Thlaspi</taxon>
    </lineage>
</organism>
<keyword evidence="1" id="KW-0472">Membrane</keyword>
<evidence type="ECO:0000313" key="2">
    <source>
        <dbReference type="EMBL" id="CAH2046575.1"/>
    </source>
</evidence>
<keyword evidence="1" id="KW-0812">Transmembrane</keyword>
<proteinExistence type="predicted"/>
<accession>A0AAU9RS80</accession>
<dbReference type="EMBL" id="OU466858">
    <property type="protein sequence ID" value="CAH2046575.1"/>
    <property type="molecule type" value="Genomic_DNA"/>
</dbReference>
<feature type="transmembrane region" description="Helical" evidence="1">
    <location>
        <begin position="190"/>
        <end position="209"/>
    </location>
</feature>
<keyword evidence="1" id="KW-1133">Transmembrane helix</keyword>